<dbReference type="PANTHER" id="PTHR31472">
    <property type="entry name" value="OS05G0244600 PROTEIN"/>
    <property type="match status" value="1"/>
</dbReference>
<feature type="compositionally biased region" description="Basic and acidic residues" evidence="1">
    <location>
        <begin position="313"/>
        <end position="327"/>
    </location>
</feature>
<gene>
    <name evidence="3" type="ORF">THAPS_7270</name>
</gene>
<dbReference type="eggNOG" id="ENOG502S0IA">
    <property type="taxonomic scope" value="Eukaryota"/>
</dbReference>
<sequence length="586" mass="65301">MQKEPPPTPPLRKATYVTIETLVNRQYNIDLERLHEELEKAKQVDNEDDAPADGNGGSNDESGNSGDDVVDESNAANKSNDVPTPQTTSTPTKGAWTISPFNVLPSSPPPSDPSFRESAQGERPSFNASGGGVGSSGSVKKNKYFPHSNRLTPPRDGFNLCVLVGKVDLVVDKLRVDSTRVLVAEVSVGDSTGSISLRARDDQIDLLKQVSKEGGAVVLRNCTMELYQGRFLRLVVGKWGKINVYPDGIESTPKPPTSMNQELNFSLVDLNEVATLKVHSDYMSPVRSSGHHQRGGHTQPFAPNFHQQQQQHEYPKYDGYKVEEKSPTRVGSPWYQQHQKARTFRHQGKSKNDLSQHLRHTQHQQNHQAYRRQSGASSQMSPSSPPYAFHDQRGMSTDPYYPQYDAGSVYSYQSQQQDQMQGSPPHSRQQYHHHLPSDHYNRQQQLLCQQYELQQQHAYQMQMVQDTQRRMIEQQQLISQSSVILDLSAAESHETMSVGDYSVPSQIGPAFQLPASGFPPVLAPPSVYPYGTVGEQGQQPRGIYGQYQQQQPGAIISPPVSPQHFGHSGPAQAPPPPHNHEGRRKR</sequence>
<evidence type="ECO:0000259" key="2">
    <source>
        <dbReference type="Pfam" id="PF21473"/>
    </source>
</evidence>
<dbReference type="PaxDb" id="35128-Thaps7270"/>
<dbReference type="AlphaFoldDB" id="B5YNT9"/>
<dbReference type="Gene3D" id="2.40.50.140">
    <property type="entry name" value="Nucleic acid-binding proteins"/>
    <property type="match status" value="1"/>
</dbReference>
<feature type="region of interest" description="Disordered" evidence="1">
    <location>
        <begin position="285"/>
        <end position="433"/>
    </location>
</feature>
<dbReference type="Proteomes" id="UP000001449">
    <property type="component" value="Chromosome 7"/>
</dbReference>
<feature type="compositionally biased region" description="Low complexity" evidence="1">
    <location>
        <begin position="58"/>
        <end position="67"/>
    </location>
</feature>
<dbReference type="InterPro" id="IPR012340">
    <property type="entry name" value="NA-bd_OB-fold"/>
</dbReference>
<feature type="compositionally biased region" description="Polar residues" evidence="1">
    <location>
        <begin position="74"/>
        <end position="92"/>
    </location>
</feature>
<dbReference type="KEGG" id="tps:THAPS_7270"/>
<protein>
    <recommendedName>
        <fullName evidence="2">Single-stranded DNA binding protein Ssb-like OB fold domain-containing protein</fullName>
    </recommendedName>
</protein>
<dbReference type="InterPro" id="IPR048970">
    <property type="entry name" value="OB_Ssb-like"/>
</dbReference>
<dbReference type="STRING" id="35128.B5YNT9"/>
<feature type="compositionally biased region" description="Low complexity" evidence="1">
    <location>
        <begin position="536"/>
        <end position="553"/>
    </location>
</feature>
<feature type="compositionally biased region" description="Basic residues" evidence="1">
    <location>
        <begin position="339"/>
        <end position="349"/>
    </location>
</feature>
<dbReference type="HOGENOM" id="CLU_465812_0_0_1"/>
<feature type="domain" description="Single-stranded DNA binding protein Ssb-like OB fold" evidence="2">
    <location>
        <begin position="151"/>
        <end position="244"/>
    </location>
</feature>
<feature type="compositionally biased region" description="Low complexity" evidence="1">
    <location>
        <begin position="407"/>
        <end position="423"/>
    </location>
</feature>
<evidence type="ECO:0000313" key="3">
    <source>
        <dbReference type="EMBL" id="ACI64690.1"/>
    </source>
</evidence>
<dbReference type="RefSeq" id="XP_002295973.1">
    <property type="nucleotide sequence ID" value="XM_002295937.1"/>
</dbReference>
<dbReference type="SUPFAM" id="SSF50249">
    <property type="entry name" value="Nucleic acid-binding proteins"/>
    <property type="match status" value="1"/>
</dbReference>
<organism evidence="3 4">
    <name type="scientific">Thalassiosira pseudonana</name>
    <name type="common">Marine diatom</name>
    <name type="synonym">Cyclotella nana</name>
    <dbReference type="NCBI Taxonomy" id="35128"/>
    <lineage>
        <taxon>Eukaryota</taxon>
        <taxon>Sar</taxon>
        <taxon>Stramenopiles</taxon>
        <taxon>Ochrophyta</taxon>
        <taxon>Bacillariophyta</taxon>
        <taxon>Coscinodiscophyceae</taxon>
        <taxon>Thalassiosirophycidae</taxon>
        <taxon>Thalassiosirales</taxon>
        <taxon>Thalassiosiraceae</taxon>
        <taxon>Thalassiosira</taxon>
    </lineage>
</organism>
<feature type="region of interest" description="Disordered" evidence="1">
    <location>
        <begin position="38"/>
        <end position="149"/>
    </location>
</feature>
<dbReference type="GeneID" id="7447188"/>
<feature type="region of interest" description="Disordered" evidence="1">
    <location>
        <begin position="534"/>
        <end position="586"/>
    </location>
</feature>
<proteinExistence type="predicted"/>
<dbReference type="PANTHER" id="PTHR31472:SF5">
    <property type="entry name" value="OS05G0244600 PROTEIN"/>
    <property type="match status" value="1"/>
</dbReference>
<dbReference type="Pfam" id="PF21473">
    <property type="entry name" value="OB_Ssb-like"/>
    <property type="match status" value="1"/>
</dbReference>
<evidence type="ECO:0000256" key="1">
    <source>
        <dbReference type="SAM" id="MobiDB-lite"/>
    </source>
</evidence>
<name>B5YNT9_THAPS</name>
<keyword evidence="4" id="KW-1185">Reference proteome</keyword>
<accession>B5YNT9</accession>
<dbReference type="InParanoid" id="B5YNT9"/>
<dbReference type="EMBL" id="CP001160">
    <property type="protein sequence ID" value="ACI64690.1"/>
    <property type="molecule type" value="Genomic_DNA"/>
</dbReference>
<reference evidence="3 4" key="2">
    <citation type="journal article" date="2008" name="Nature">
        <title>The Phaeodactylum genome reveals the evolutionary history of diatom genomes.</title>
        <authorList>
            <person name="Bowler C."/>
            <person name="Allen A.E."/>
            <person name="Badger J.H."/>
            <person name="Grimwood J."/>
            <person name="Jabbari K."/>
            <person name="Kuo A."/>
            <person name="Maheswari U."/>
            <person name="Martens C."/>
            <person name="Maumus F."/>
            <person name="Otillar R.P."/>
            <person name="Rayko E."/>
            <person name="Salamov A."/>
            <person name="Vandepoele K."/>
            <person name="Beszteri B."/>
            <person name="Gruber A."/>
            <person name="Heijde M."/>
            <person name="Katinka M."/>
            <person name="Mock T."/>
            <person name="Valentin K."/>
            <person name="Verret F."/>
            <person name="Berges J.A."/>
            <person name="Brownlee C."/>
            <person name="Cadoret J.P."/>
            <person name="Chiovitti A."/>
            <person name="Choi C.J."/>
            <person name="Coesel S."/>
            <person name="De Martino A."/>
            <person name="Detter J.C."/>
            <person name="Durkin C."/>
            <person name="Falciatore A."/>
            <person name="Fournet J."/>
            <person name="Haruta M."/>
            <person name="Huysman M.J."/>
            <person name="Jenkins B.D."/>
            <person name="Jiroutova K."/>
            <person name="Jorgensen R.E."/>
            <person name="Joubert Y."/>
            <person name="Kaplan A."/>
            <person name="Kroger N."/>
            <person name="Kroth P.G."/>
            <person name="La Roche J."/>
            <person name="Lindquist E."/>
            <person name="Lommer M."/>
            <person name="Martin-Jezequel V."/>
            <person name="Lopez P.J."/>
            <person name="Lucas S."/>
            <person name="Mangogna M."/>
            <person name="McGinnis K."/>
            <person name="Medlin L.K."/>
            <person name="Montsant A."/>
            <person name="Oudot-Le Secq M.P."/>
            <person name="Napoli C."/>
            <person name="Obornik M."/>
            <person name="Parker M.S."/>
            <person name="Petit J.L."/>
            <person name="Porcel B.M."/>
            <person name="Poulsen N."/>
            <person name="Robison M."/>
            <person name="Rychlewski L."/>
            <person name="Rynearson T.A."/>
            <person name="Schmutz J."/>
            <person name="Shapiro H."/>
            <person name="Siaut M."/>
            <person name="Stanley M."/>
            <person name="Sussman M.R."/>
            <person name="Taylor A.R."/>
            <person name="Vardi A."/>
            <person name="von Dassow P."/>
            <person name="Vyverman W."/>
            <person name="Willis A."/>
            <person name="Wyrwicz L.S."/>
            <person name="Rokhsar D.S."/>
            <person name="Weissenbach J."/>
            <person name="Armbrust E.V."/>
            <person name="Green B.R."/>
            <person name="Van de Peer Y."/>
            <person name="Grigoriev I.V."/>
        </authorList>
    </citation>
    <scope>NUCLEOTIDE SEQUENCE [LARGE SCALE GENOMIC DNA]</scope>
    <source>
        <strain evidence="3 4">CCMP1335</strain>
    </source>
</reference>
<reference evidence="3 4" key="1">
    <citation type="journal article" date="2004" name="Science">
        <title>The genome of the diatom Thalassiosira pseudonana: ecology, evolution, and metabolism.</title>
        <authorList>
            <person name="Armbrust E.V."/>
            <person name="Berges J.A."/>
            <person name="Bowler C."/>
            <person name="Green B.R."/>
            <person name="Martinez D."/>
            <person name="Putnam N.H."/>
            <person name="Zhou S."/>
            <person name="Allen A.E."/>
            <person name="Apt K.E."/>
            <person name="Bechner M."/>
            <person name="Brzezinski M.A."/>
            <person name="Chaal B.K."/>
            <person name="Chiovitti A."/>
            <person name="Davis A.K."/>
            <person name="Demarest M.S."/>
            <person name="Detter J.C."/>
            <person name="Glavina T."/>
            <person name="Goodstein D."/>
            <person name="Hadi M.Z."/>
            <person name="Hellsten U."/>
            <person name="Hildebrand M."/>
            <person name="Jenkins B.D."/>
            <person name="Jurka J."/>
            <person name="Kapitonov V.V."/>
            <person name="Kroger N."/>
            <person name="Lau W.W."/>
            <person name="Lane T.W."/>
            <person name="Larimer F.W."/>
            <person name="Lippmeier J.C."/>
            <person name="Lucas S."/>
            <person name="Medina M."/>
            <person name="Montsant A."/>
            <person name="Obornik M."/>
            <person name="Parker M.S."/>
            <person name="Palenik B."/>
            <person name="Pazour G.J."/>
            <person name="Richardson P.M."/>
            <person name="Rynearson T.A."/>
            <person name="Saito M.A."/>
            <person name="Schwartz D.C."/>
            <person name="Thamatrakoln K."/>
            <person name="Valentin K."/>
            <person name="Vardi A."/>
            <person name="Wilkerson F.P."/>
            <person name="Rokhsar D.S."/>
        </authorList>
    </citation>
    <scope>NUCLEOTIDE SEQUENCE [LARGE SCALE GENOMIC DNA]</scope>
    <source>
        <strain evidence="3 4">CCMP1335</strain>
    </source>
</reference>
<evidence type="ECO:0000313" key="4">
    <source>
        <dbReference type="Proteomes" id="UP000001449"/>
    </source>
</evidence>